<evidence type="ECO:0000256" key="1">
    <source>
        <dbReference type="SAM" id="MobiDB-lite"/>
    </source>
</evidence>
<comment type="caution">
    <text evidence="2">The sequence shown here is derived from an EMBL/GenBank/DDBJ whole genome shotgun (WGS) entry which is preliminary data.</text>
</comment>
<evidence type="ECO:0000313" key="3">
    <source>
        <dbReference type="Proteomes" id="UP000470302"/>
    </source>
</evidence>
<dbReference type="RefSeq" id="WP_161100345.1">
    <property type="nucleotide sequence ID" value="NZ_WWCW01000266.1"/>
</dbReference>
<name>A0A845GEY0_9BURK</name>
<proteinExistence type="predicted"/>
<dbReference type="Proteomes" id="UP000470302">
    <property type="component" value="Unassembled WGS sequence"/>
</dbReference>
<reference evidence="2 3" key="1">
    <citation type="submission" date="2020-01" db="EMBL/GenBank/DDBJ databases">
        <title>Novel species isolated from a subtropical stream in China.</title>
        <authorList>
            <person name="Lu H."/>
        </authorList>
    </citation>
    <scope>NUCLEOTIDE SEQUENCE [LARGE SCALE GENOMIC DNA]</scope>
    <source>
        <strain evidence="2 3">FT82W</strain>
    </source>
</reference>
<gene>
    <name evidence="2" type="ORF">GTP91_31945</name>
</gene>
<organism evidence="2 3">
    <name type="scientific">Duganella vulcania</name>
    <dbReference type="NCBI Taxonomy" id="2692166"/>
    <lineage>
        <taxon>Bacteria</taxon>
        <taxon>Pseudomonadati</taxon>
        <taxon>Pseudomonadota</taxon>
        <taxon>Betaproteobacteria</taxon>
        <taxon>Burkholderiales</taxon>
        <taxon>Oxalobacteraceae</taxon>
        <taxon>Telluria group</taxon>
        <taxon>Duganella</taxon>
    </lineage>
</organism>
<accession>A0A845GEY0</accession>
<feature type="region of interest" description="Disordered" evidence="1">
    <location>
        <begin position="30"/>
        <end position="52"/>
    </location>
</feature>
<evidence type="ECO:0000313" key="2">
    <source>
        <dbReference type="EMBL" id="MYM91776.1"/>
    </source>
</evidence>
<sequence length="52" mass="5082">MNTSRADLDVISIAIALLTFVLAALAMSGALSGGPSQSATSASPAWATPSSC</sequence>
<dbReference type="EMBL" id="WWCW01000266">
    <property type="protein sequence ID" value="MYM91776.1"/>
    <property type="molecule type" value="Genomic_DNA"/>
</dbReference>
<protein>
    <submittedName>
        <fullName evidence="2">Uncharacterized protein</fullName>
    </submittedName>
</protein>
<dbReference type="AlphaFoldDB" id="A0A845GEY0"/>